<dbReference type="SMART" id="SM00174">
    <property type="entry name" value="RHO"/>
    <property type="match status" value="1"/>
</dbReference>
<keyword evidence="2" id="KW-0342">GTP-binding</keyword>
<evidence type="ECO:0000256" key="1">
    <source>
        <dbReference type="ARBA" id="ARBA00022741"/>
    </source>
</evidence>
<dbReference type="Pfam" id="PF00071">
    <property type="entry name" value="Ras"/>
    <property type="match status" value="1"/>
</dbReference>
<organism evidence="3 4">
    <name type="scientific">Lynx pardinus</name>
    <name type="common">Iberian lynx</name>
    <name type="synonym">Felis pardina</name>
    <dbReference type="NCBI Taxonomy" id="191816"/>
    <lineage>
        <taxon>Eukaryota</taxon>
        <taxon>Metazoa</taxon>
        <taxon>Chordata</taxon>
        <taxon>Craniata</taxon>
        <taxon>Vertebrata</taxon>
        <taxon>Euteleostomi</taxon>
        <taxon>Mammalia</taxon>
        <taxon>Eutheria</taxon>
        <taxon>Laurasiatheria</taxon>
        <taxon>Carnivora</taxon>
        <taxon>Feliformia</taxon>
        <taxon>Felidae</taxon>
        <taxon>Felinae</taxon>
        <taxon>Lynx</taxon>
    </lineage>
</organism>
<dbReference type="GO" id="GO:0007264">
    <property type="term" value="P:small GTPase-mediated signal transduction"/>
    <property type="evidence" value="ECO:0007669"/>
    <property type="project" value="InterPro"/>
</dbReference>
<dbReference type="InterPro" id="IPR027417">
    <property type="entry name" value="P-loop_NTPase"/>
</dbReference>
<protein>
    <submittedName>
        <fullName evidence="3">Small gtpase rac protein 43</fullName>
    </submittedName>
</protein>
<keyword evidence="1" id="KW-0547">Nucleotide-binding</keyword>
<proteinExistence type="predicted"/>
<dbReference type="Gene3D" id="3.40.50.300">
    <property type="entry name" value="P-loop containing nucleotide triphosphate hydrolases"/>
    <property type="match status" value="1"/>
</dbReference>
<accession>A0A485MDB5</accession>
<dbReference type="Proteomes" id="UP000386466">
    <property type="component" value="Unassembled WGS sequence"/>
</dbReference>
<dbReference type="SUPFAM" id="SSF52540">
    <property type="entry name" value="P-loop containing nucleoside triphosphate hydrolases"/>
    <property type="match status" value="1"/>
</dbReference>
<sequence length="108" mass="11654">MPAIKHVVTGAIGKTCLLIGDTTNAFSGDHSLTVFDNCSANVMVDAKLANRGLWTQLGKKMTDYAPILYSKGCILSWVFSVGTQCDLRGGEDKAEELKAKRLIADAYL</sequence>
<keyword evidence="4" id="KW-1185">Reference proteome</keyword>
<gene>
    <name evidence="3" type="ORF">LYPA_23C003347</name>
</gene>
<dbReference type="InterPro" id="IPR003578">
    <property type="entry name" value="Small_GTPase_Rho"/>
</dbReference>
<evidence type="ECO:0000313" key="4">
    <source>
        <dbReference type="Proteomes" id="UP000386466"/>
    </source>
</evidence>
<dbReference type="GO" id="GO:0003924">
    <property type="term" value="F:GTPase activity"/>
    <property type="evidence" value="ECO:0007669"/>
    <property type="project" value="InterPro"/>
</dbReference>
<dbReference type="GO" id="GO:0005525">
    <property type="term" value="F:GTP binding"/>
    <property type="evidence" value="ECO:0007669"/>
    <property type="project" value="UniProtKB-KW"/>
</dbReference>
<evidence type="ECO:0000313" key="3">
    <source>
        <dbReference type="EMBL" id="VFV18810.1"/>
    </source>
</evidence>
<reference evidence="3 4" key="1">
    <citation type="submission" date="2019-01" db="EMBL/GenBank/DDBJ databases">
        <authorList>
            <person name="Alioto T."/>
            <person name="Alioto T."/>
        </authorList>
    </citation>
    <scope>NUCLEOTIDE SEQUENCE [LARGE SCALE GENOMIC DNA]</scope>
</reference>
<evidence type="ECO:0000256" key="2">
    <source>
        <dbReference type="ARBA" id="ARBA00023134"/>
    </source>
</evidence>
<dbReference type="AlphaFoldDB" id="A0A485MDB5"/>
<dbReference type="EMBL" id="CAAGRJ010001170">
    <property type="protein sequence ID" value="VFV18810.1"/>
    <property type="molecule type" value="Genomic_DNA"/>
</dbReference>
<name>A0A485MDB5_LYNPA</name>
<dbReference type="InterPro" id="IPR001806">
    <property type="entry name" value="Small_GTPase"/>
</dbReference>
<dbReference type="PANTHER" id="PTHR24072">
    <property type="entry name" value="RHO FAMILY GTPASE"/>
    <property type="match status" value="1"/>
</dbReference>